<feature type="region of interest" description="Disordered" evidence="1">
    <location>
        <begin position="116"/>
        <end position="138"/>
    </location>
</feature>
<sequence length="138" mass="16083">MPCNRTYICTDCRTARRARVASGLQTNLRCRSCRGALWELGREWRIPTSGDVKAWDELAAEVARSRPVREALIRRSRERLLREIDRKIEITSLRKSSARREELLQVLSRKRRRVEQEYSMGEAVPAHDPSPGKQPLRK</sequence>
<evidence type="ECO:0000313" key="3">
    <source>
        <dbReference type="Proteomes" id="UP001320876"/>
    </source>
</evidence>
<organism evidence="2 3">
    <name type="scientific">Luteolibacter arcticus</name>
    <dbReference type="NCBI Taxonomy" id="1581411"/>
    <lineage>
        <taxon>Bacteria</taxon>
        <taxon>Pseudomonadati</taxon>
        <taxon>Verrucomicrobiota</taxon>
        <taxon>Verrucomicrobiia</taxon>
        <taxon>Verrucomicrobiales</taxon>
        <taxon>Verrucomicrobiaceae</taxon>
        <taxon>Luteolibacter</taxon>
    </lineage>
</organism>
<protein>
    <submittedName>
        <fullName evidence="2">Uncharacterized protein</fullName>
    </submittedName>
</protein>
<gene>
    <name evidence="2" type="ORF">OKA05_27025</name>
</gene>
<keyword evidence="3" id="KW-1185">Reference proteome</keyword>
<evidence type="ECO:0000313" key="2">
    <source>
        <dbReference type="EMBL" id="MCW1926240.1"/>
    </source>
</evidence>
<reference evidence="2 3" key="1">
    <citation type="submission" date="2022-10" db="EMBL/GenBank/DDBJ databases">
        <title>Luteolibacter arcticus strain CCTCC AB 2014275, whole genome shotgun sequencing project.</title>
        <authorList>
            <person name="Zhao G."/>
            <person name="Shen L."/>
        </authorList>
    </citation>
    <scope>NUCLEOTIDE SEQUENCE [LARGE SCALE GENOMIC DNA]</scope>
    <source>
        <strain evidence="2 3">CCTCC AB 2014275</strain>
    </source>
</reference>
<dbReference type="RefSeq" id="WP_264490348.1">
    <property type="nucleotide sequence ID" value="NZ_JAPDDT010000023.1"/>
</dbReference>
<dbReference type="Proteomes" id="UP001320876">
    <property type="component" value="Unassembled WGS sequence"/>
</dbReference>
<evidence type="ECO:0000256" key="1">
    <source>
        <dbReference type="SAM" id="MobiDB-lite"/>
    </source>
</evidence>
<name>A0ABT3GRY2_9BACT</name>
<comment type="caution">
    <text evidence="2">The sequence shown here is derived from an EMBL/GenBank/DDBJ whole genome shotgun (WGS) entry which is preliminary data.</text>
</comment>
<accession>A0ABT3GRY2</accession>
<proteinExistence type="predicted"/>
<dbReference type="EMBL" id="JAPDDT010000023">
    <property type="protein sequence ID" value="MCW1926240.1"/>
    <property type="molecule type" value="Genomic_DNA"/>
</dbReference>